<feature type="region of interest" description="Disordered" evidence="2">
    <location>
        <begin position="1"/>
        <end position="25"/>
    </location>
</feature>
<evidence type="ECO:0000256" key="2">
    <source>
        <dbReference type="SAM" id="MobiDB-lite"/>
    </source>
</evidence>
<dbReference type="InterPro" id="IPR012349">
    <property type="entry name" value="Split_barrel_FMN-bd"/>
</dbReference>
<organism evidence="4 5">
    <name type="scientific">Streptomyces cacaoi</name>
    <dbReference type="NCBI Taxonomy" id="1898"/>
    <lineage>
        <taxon>Bacteria</taxon>
        <taxon>Bacillati</taxon>
        <taxon>Actinomycetota</taxon>
        <taxon>Actinomycetes</taxon>
        <taxon>Kitasatosporales</taxon>
        <taxon>Streptomycetaceae</taxon>
        <taxon>Streptomyces</taxon>
    </lineage>
</organism>
<dbReference type="RefSeq" id="WP_086815574.1">
    <property type="nucleotide sequence ID" value="NZ_BJMM01000010.1"/>
</dbReference>
<evidence type="ECO:0000313" key="4">
    <source>
        <dbReference type="EMBL" id="GEB50055.1"/>
    </source>
</evidence>
<dbReference type="AlphaFoldDB" id="A0A4Y3QXD8"/>
<evidence type="ECO:0000256" key="1">
    <source>
        <dbReference type="ARBA" id="ARBA00023002"/>
    </source>
</evidence>
<dbReference type="InterPro" id="IPR002563">
    <property type="entry name" value="Flavin_Rdtase-like_dom"/>
</dbReference>
<dbReference type="GO" id="GO:0010181">
    <property type="term" value="F:FMN binding"/>
    <property type="evidence" value="ECO:0007669"/>
    <property type="project" value="InterPro"/>
</dbReference>
<reference evidence="4 5" key="1">
    <citation type="submission" date="2019-06" db="EMBL/GenBank/DDBJ databases">
        <title>Whole genome shotgun sequence of Streptomyces cacaoi subsp. cacaoi NBRC 12748.</title>
        <authorList>
            <person name="Hosoyama A."/>
            <person name="Uohara A."/>
            <person name="Ohji S."/>
            <person name="Ichikawa N."/>
        </authorList>
    </citation>
    <scope>NUCLEOTIDE SEQUENCE [LARGE SCALE GENOMIC DNA]</scope>
    <source>
        <strain evidence="4 5">NBRC 12748</strain>
    </source>
</reference>
<accession>A0A4Y3QXD8</accession>
<gene>
    <name evidence="4" type="ORF">SCA03_26060</name>
</gene>
<dbReference type="EMBL" id="BJMM01000010">
    <property type="protein sequence ID" value="GEB50055.1"/>
    <property type="molecule type" value="Genomic_DNA"/>
</dbReference>
<feature type="compositionally biased region" description="Low complexity" evidence="2">
    <location>
        <begin position="1"/>
        <end position="15"/>
    </location>
</feature>
<dbReference type="OrthoDB" id="9792858at2"/>
<keyword evidence="1" id="KW-0560">Oxidoreductase</keyword>
<proteinExistence type="predicted"/>
<evidence type="ECO:0000259" key="3">
    <source>
        <dbReference type="SMART" id="SM00903"/>
    </source>
</evidence>
<dbReference type="PANTHER" id="PTHR30466">
    <property type="entry name" value="FLAVIN REDUCTASE"/>
    <property type="match status" value="1"/>
</dbReference>
<dbReference type="SUPFAM" id="SSF50475">
    <property type="entry name" value="FMN-binding split barrel"/>
    <property type="match status" value="1"/>
</dbReference>
<dbReference type="PANTHER" id="PTHR30466:SF1">
    <property type="entry name" value="FMN REDUCTASE (NADH) RUTF"/>
    <property type="match status" value="1"/>
</dbReference>
<feature type="domain" description="Flavin reductase like" evidence="3">
    <location>
        <begin position="29"/>
        <end position="171"/>
    </location>
</feature>
<dbReference type="Gene3D" id="2.30.110.10">
    <property type="entry name" value="Electron Transport, Fmn-binding Protein, Chain A"/>
    <property type="match status" value="1"/>
</dbReference>
<name>A0A4Y3QXD8_STRCI</name>
<dbReference type="Pfam" id="PF01613">
    <property type="entry name" value="Flavin_Reduct"/>
    <property type="match status" value="1"/>
</dbReference>
<dbReference type="SMART" id="SM00903">
    <property type="entry name" value="Flavin_Reduct"/>
    <property type="match status" value="1"/>
</dbReference>
<comment type="caution">
    <text evidence="4">The sequence shown here is derived from an EMBL/GenBank/DDBJ whole genome shotgun (WGS) entry which is preliminary data.</text>
</comment>
<evidence type="ECO:0000313" key="5">
    <source>
        <dbReference type="Proteomes" id="UP000319210"/>
    </source>
</evidence>
<protein>
    <recommendedName>
        <fullName evidence="3">Flavin reductase like domain-containing protein</fullName>
    </recommendedName>
</protein>
<dbReference type="InterPro" id="IPR050268">
    <property type="entry name" value="NADH-dep_flavin_reductase"/>
</dbReference>
<sequence length="180" mass="19023">MSIPTTAQAPADAAPAPEPVPEDEIKGVHRKFVTGVTIVTAMDGDRPRGLAVNAFCSLSITPPLVMVCVQRTSSTYEPLFRATHMGISILAADQLPVASVFARKSDDKFAGLRWSRAAHGSPLIDHSAATLEAGIEERIQTATHTVFIGRVLEATSSARPPLIYSAGGFFDGGRLDQAAP</sequence>
<keyword evidence="5" id="KW-1185">Reference proteome</keyword>
<dbReference type="Proteomes" id="UP000319210">
    <property type="component" value="Unassembled WGS sequence"/>
</dbReference>
<dbReference type="GO" id="GO:0042602">
    <property type="term" value="F:riboflavin reductase (NADPH) activity"/>
    <property type="evidence" value="ECO:0007669"/>
    <property type="project" value="TreeGrafter"/>
</dbReference>